<dbReference type="Gene3D" id="1.10.10.60">
    <property type="entry name" value="Homeodomain-like"/>
    <property type="match status" value="2"/>
</dbReference>
<dbReference type="InterPro" id="IPR014710">
    <property type="entry name" value="RmlC-like_jellyroll"/>
</dbReference>
<sequence>MKNIQKVSNQNLLFPFSFVFQDTKSPQRELSNHVHDYYEIVYVYSGQGTFFIGDVFYRMQQGDVFLIPNNTIHRAMPDKDNPVTSTIIFFSPTLLYNNPVDEFFSYIHLFEETKKFNIYQISLPSEAQQKIEKQLLTIQQEITNEELGAKHASLIILHQIILDLYRIRIKSNAKSRIYNSDWITDILAYINEHLGESLSLTELANKSLVSTSHFSRIFKQKTGIGLIEYLNTKRIIKAKELLLTTTYTVSQIAEKCGFESVSHFHRIFKKYLKMTPASYRKSDKKTRNT</sequence>
<dbReference type="Proteomes" id="UP000051888">
    <property type="component" value="Unassembled WGS sequence"/>
</dbReference>
<organism evidence="5 6">
    <name type="scientific">Heyndrickxia shackletonii</name>
    <dbReference type="NCBI Taxonomy" id="157838"/>
    <lineage>
        <taxon>Bacteria</taxon>
        <taxon>Bacillati</taxon>
        <taxon>Bacillota</taxon>
        <taxon>Bacilli</taxon>
        <taxon>Bacillales</taxon>
        <taxon>Bacillaceae</taxon>
        <taxon>Heyndrickxia</taxon>
    </lineage>
</organism>
<dbReference type="SUPFAM" id="SSF51215">
    <property type="entry name" value="Regulatory protein AraC"/>
    <property type="match status" value="1"/>
</dbReference>
<dbReference type="GO" id="GO:0043565">
    <property type="term" value="F:sequence-specific DNA binding"/>
    <property type="evidence" value="ECO:0007669"/>
    <property type="project" value="InterPro"/>
</dbReference>
<accession>A0A0Q3TFJ4</accession>
<dbReference type="OrthoDB" id="8737373at2"/>
<dbReference type="InterPro" id="IPR020449">
    <property type="entry name" value="Tscrpt_reg_AraC-type_HTH"/>
</dbReference>
<dbReference type="Gene3D" id="2.60.120.10">
    <property type="entry name" value="Jelly Rolls"/>
    <property type="match status" value="1"/>
</dbReference>
<dbReference type="SUPFAM" id="SSF46689">
    <property type="entry name" value="Homeodomain-like"/>
    <property type="match status" value="2"/>
</dbReference>
<dbReference type="SMART" id="SM00342">
    <property type="entry name" value="HTH_ARAC"/>
    <property type="match status" value="1"/>
</dbReference>
<evidence type="ECO:0000313" key="6">
    <source>
        <dbReference type="Proteomes" id="UP000051888"/>
    </source>
</evidence>
<keyword evidence="6" id="KW-1185">Reference proteome</keyword>
<name>A0A0Q3TFJ4_9BACI</name>
<evidence type="ECO:0000259" key="4">
    <source>
        <dbReference type="PROSITE" id="PS01124"/>
    </source>
</evidence>
<dbReference type="InterPro" id="IPR003313">
    <property type="entry name" value="AraC-bd"/>
</dbReference>
<dbReference type="PROSITE" id="PS00041">
    <property type="entry name" value="HTH_ARAC_FAMILY_1"/>
    <property type="match status" value="1"/>
</dbReference>
<evidence type="ECO:0000256" key="1">
    <source>
        <dbReference type="ARBA" id="ARBA00023015"/>
    </source>
</evidence>
<comment type="caution">
    <text evidence="5">The sequence shown here is derived from an EMBL/GenBank/DDBJ whole genome shotgun (WGS) entry which is preliminary data.</text>
</comment>
<dbReference type="Pfam" id="PF02311">
    <property type="entry name" value="AraC_binding"/>
    <property type="match status" value="1"/>
</dbReference>
<reference evidence="5 6" key="1">
    <citation type="submission" date="2015-09" db="EMBL/GenBank/DDBJ databases">
        <title>Genome sequencing project for genomic taxonomy and phylogenomics of Bacillus-like bacteria.</title>
        <authorList>
            <person name="Liu B."/>
            <person name="Wang J."/>
            <person name="Zhu Y."/>
            <person name="Liu G."/>
            <person name="Chen Q."/>
            <person name="Chen Z."/>
            <person name="Lan J."/>
            <person name="Che J."/>
            <person name="Ge C."/>
            <person name="Shi H."/>
            <person name="Pan Z."/>
            <person name="Liu X."/>
        </authorList>
    </citation>
    <scope>NUCLEOTIDE SEQUENCE [LARGE SCALE GENOMIC DNA]</scope>
    <source>
        <strain evidence="5 6">LMG 18435</strain>
    </source>
</reference>
<dbReference type="GO" id="GO:0003700">
    <property type="term" value="F:DNA-binding transcription factor activity"/>
    <property type="evidence" value="ECO:0007669"/>
    <property type="project" value="InterPro"/>
</dbReference>
<dbReference type="Pfam" id="PF12833">
    <property type="entry name" value="HTH_18"/>
    <property type="match status" value="1"/>
</dbReference>
<keyword evidence="3" id="KW-0804">Transcription</keyword>
<dbReference type="InterPro" id="IPR018060">
    <property type="entry name" value="HTH_AraC"/>
</dbReference>
<proteinExistence type="predicted"/>
<dbReference type="PANTHER" id="PTHR43280">
    <property type="entry name" value="ARAC-FAMILY TRANSCRIPTIONAL REGULATOR"/>
    <property type="match status" value="1"/>
</dbReference>
<dbReference type="RefSeq" id="WP_055738521.1">
    <property type="nucleotide sequence ID" value="NZ_JAAIWL010000015.1"/>
</dbReference>
<dbReference type="InterPro" id="IPR037923">
    <property type="entry name" value="HTH-like"/>
</dbReference>
<evidence type="ECO:0000313" key="5">
    <source>
        <dbReference type="EMBL" id="KQL52814.1"/>
    </source>
</evidence>
<dbReference type="EMBL" id="LJJC01000004">
    <property type="protein sequence ID" value="KQL52814.1"/>
    <property type="molecule type" value="Genomic_DNA"/>
</dbReference>
<evidence type="ECO:0000256" key="2">
    <source>
        <dbReference type="ARBA" id="ARBA00023125"/>
    </source>
</evidence>
<gene>
    <name evidence="5" type="ORF">AN964_04290</name>
</gene>
<feature type="domain" description="HTH araC/xylS-type" evidence="4">
    <location>
        <begin position="184"/>
        <end position="282"/>
    </location>
</feature>
<dbReference type="InterPro" id="IPR009057">
    <property type="entry name" value="Homeodomain-like_sf"/>
</dbReference>
<keyword evidence="1" id="KW-0805">Transcription regulation</keyword>
<dbReference type="STRING" id="157838.AN964_04290"/>
<evidence type="ECO:0000256" key="3">
    <source>
        <dbReference type="ARBA" id="ARBA00023163"/>
    </source>
</evidence>
<protein>
    <recommendedName>
        <fullName evidence="4">HTH araC/xylS-type domain-containing protein</fullName>
    </recommendedName>
</protein>
<dbReference type="PANTHER" id="PTHR43280:SF2">
    <property type="entry name" value="HTH-TYPE TRANSCRIPTIONAL REGULATOR EXSA"/>
    <property type="match status" value="1"/>
</dbReference>
<dbReference type="PRINTS" id="PR00032">
    <property type="entry name" value="HTHARAC"/>
</dbReference>
<dbReference type="PROSITE" id="PS01124">
    <property type="entry name" value="HTH_ARAC_FAMILY_2"/>
    <property type="match status" value="1"/>
</dbReference>
<dbReference type="AlphaFoldDB" id="A0A0Q3TFJ4"/>
<dbReference type="PATRIC" id="fig|157838.3.peg.954"/>
<dbReference type="InterPro" id="IPR018062">
    <property type="entry name" value="HTH_AraC-typ_CS"/>
</dbReference>
<keyword evidence="2" id="KW-0238">DNA-binding</keyword>